<keyword evidence="4" id="KW-0653">Protein transport</keyword>
<keyword evidence="7" id="KW-1185">Reference proteome</keyword>
<evidence type="ECO:0000256" key="1">
    <source>
        <dbReference type="ARBA" id="ARBA00004567"/>
    </source>
</evidence>
<dbReference type="GO" id="GO:0005643">
    <property type="term" value="C:nuclear pore"/>
    <property type="evidence" value="ECO:0007669"/>
    <property type="project" value="UniProtKB-SubCell"/>
</dbReference>
<organism evidence="6 7">
    <name type="scientific">Erythranthe guttata</name>
    <name type="common">Yellow monkey flower</name>
    <name type="synonym">Mimulus guttatus</name>
    <dbReference type="NCBI Taxonomy" id="4155"/>
    <lineage>
        <taxon>Eukaryota</taxon>
        <taxon>Viridiplantae</taxon>
        <taxon>Streptophyta</taxon>
        <taxon>Embryophyta</taxon>
        <taxon>Tracheophyta</taxon>
        <taxon>Spermatophyta</taxon>
        <taxon>Magnoliopsida</taxon>
        <taxon>eudicotyledons</taxon>
        <taxon>Gunneridae</taxon>
        <taxon>Pentapetalae</taxon>
        <taxon>asterids</taxon>
        <taxon>lamiids</taxon>
        <taxon>Lamiales</taxon>
        <taxon>Phrymaceae</taxon>
        <taxon>Erythranthe</taxon>
    </lineage>
</organism>
<evidence type="ECO:0000313" key="7">
    <source>
        <dbReference type="Proteomes" id="UP000030748"/>
    </source>
</evidence>
<dbReference type="PROSITE" id="PS50196">
    <property type="entry name" value="RANBD1"/>
    <property type="match status" value="1"/>
</dbReference>
<protein>
    <recommendedName>
        <fullName evidence="5">RanBD1 domain-containing protein</fullName>
    </recommendedName>
</protein>
<keyword evidence="3" id="KW-0811">Translocation</keyword>
<sequence>EANQWKERGVGTVKLLIHKETGKARLVMRQYKTLKICANHLG</sequence>
<feature type="non-terminal residue" evidence="6">
    <location>
        <position position="1"/>
    </location>
</feature>
<dbReference type="InterPro" id="IPR011993">
    <property type="entry name" value="PH-like_dom_sf"/>
</dbReference>
<dbReference type="InterPro" id="IPR045255">
    <property type="entry name" value="RanBP1-like"/>
</dbReference>
<evidence type="ECO:0000259" key="5">
    <source>
        <dbReference type="PROSITE" id="PS50196"/>
    </source>
</evidence>
<dbReference type="GO" id="GO:0015031">
    <property type="term" value="P:protein transport"/>
    <property type="evidence" value="ECO:0007669"/>
    <property type="project" value="UniProtKB-KW"/>
</dbReference>
<evidence type="ECO:0000256" key="3">
    <source>
        <dbReference type="ARBA" id="ARBA00023010"/>
    </source>
</evidence>
<dbReference type="Gene3D" id="2.30.29.30">
    <property type="entry name" value="Pleckstrin-homology domain (PH domain)/Phosphotyrosine-binding domain (PTB)"/>
    <property type="match status" value="1"/>
</dbReference>
<dbReference type="PANTHER" id="PTHR23138:SF87">
    <property type="entry name" value="E3 SUMO-PROTEIN LIGASE RANBP2"/>
    <property type="match status" value="1"/>
</dbReference>
<evidence type="ECO:0000313" key="6">
    <source>
        <dbReference type="EMBL" id="EYU20329.1"/>
    </source>
</evidence>
<dbReference type="Proteomes" id="UP000030748">
    <property type="component" value="Unassembled WGS sequence"/>
</dbReference>
<dbReference type="AlphaFoldDB" id="A0A022PXT1"/>
<dbReference type="PANTHER" id="PTHR23138">
    <property type="entry name" value="RAN BINDING PROTEIN"/>
    <property type="match status" value="1"/>
</dbReference>
<feature type="non-terminal residue" evidence="6">
    <location>
        <position position="42"/>
    </location>
</feature>
<proteinExistence type="predicted"/>
<dbReference type="EMBL" id="KI632284">
    <property type="protein sequence ID" value="EYU20329.1"/>
    <property type="molecule type" value="Genomic_DNA"/>
</dbReference>
<feature type="domain" description="RanBD1" evidence="5">
    <location>
        <begin position="1"/>
        <end position="40"/>
    </location>
</feature>
<name>A0A022PXT1_ERYGU</name>
<comment type="subcellular location">
    <subcellularLocation>
        <location evidence="1">Nucleus</location>
        <location evidence="1">Nuclear pore complex</location>
    </subcellularLocation>
</comment>
<accession>A0A022PXT1</accession>
<dbReference type="GO" id="GO:0051028">
    <property type="term" value="P:mRNA transport"/>
    <property type="evidence" value="ECO:0007669"/>
    <property type="project" value="UniProtKB-KW"/>
</dbReference>
<dbReference type="InterPro" id="IPR000156">
    <property type="entry name" value="Ran_bind_dom"/>
</dbReference>
<dbReference type="SUPFAM" id="SSF50729">
    <property type="entry name" value="PH domain-like"/>
    <property type="match status" value="1"/>
</dbReference>
<gene>
    <name evidence="6" type="ORF">MIMGU_mgv1a0129773mg</name>
</gene>
<dbReference type="Pfam" id="PF00638">
    <property type="entry name" value="Ran_BP1"/>
    <property type="match status" value="1"/>
</dbReference>
<keyword evidence="4" id="KW-0539">Nucleus</keyword>
<evidence type="ECO:0000256" key="4">
    <source>
        <dbReference type="ARBA" id="ARBA00023132"/>
    </source>
</evidence>
<evidence type="ECO:0000256" key="2">
    <source>
        <dbReference type="ARBA" id="ARBA00022816"/>
    </source>
</evidence>
<reference evidence="6 7" key="1">
    <citation type="journal article" date="2013" name="Proc. Natl. Acad. Sci. U.S.A.">
        <title>Fine-scale variation in meiotic recombination in Mimulus inferred from population shotgun sequencing.</title>
        <authorList>
            <person name="Hellsten U."/>
            <person name="Wright K.M."/>
            <person name="Jenkins J."/>
            <person name="Shu S."/>
            <person name="Yuan Y."/>
            <person name="Wessler S.R."/>
            <person name="Schmutz J."/>
            <person name="Willis J.H."/>
            <person name="Rokhsar D.S."/>
        </authorList>
    </citation>
    <scope>NUCLEOTIDE SEQUENCE [LARGE SCALE GENOMIC DNA]</scope>
    <source>
        <strain evidence="7">cv. DUN x IM62</strain>
    </source>
</reference>
<dbReference type="STRING" id="4155.A0A022PXT1"/>
<keyword evidence="2" id="KW-0813">Transport</keyword>
<keyword evidence="4" id="KW-0906">Nuclear pore complex</keyword>
<keyword evidence="2" id="KW-0509">mRNA transport</keyword>